<reference evidence="1 2" key="1">
    <citation type="journal article" date="2017" name="Nature">
        <title>The Apostasia genome and the evolution of orchids.</title>
        <authorList>
            <person name="Zhang G.Q."/>
            <person name="Liu K.W."/>
            <person name="Li Z."/>
            <person name="Lohaus R."/>
            <person name="Hsiao Y.Y."/>
            <person name="Niu S.C."/>
            <person name="Wang J.Y."/>
            <person name="Lin Y.C."/>
            <person name="Xu Q."/>
            <person name="Chen L.J."/>
            <person name="Yoshida K."/>
            <person name="Fujiwara S."/>
            <person name="Wang Z.W."/>
            <person name="Zhang Y.Q."/>
            <person name="Mitsuda N."/>
            <person name="Wang M."/>
            <person name="Liu G.H."/>
            <person name="Pecoraro L."/>
            <person name="Huang H.X."/>
            <person name="Xiao X.J."/>
            <person name="Lin M."/>
            <person name="Wu X.Y."/>
            <person name="Wu W.L."/>
            <person name="Chen Y.Y."/>
            <person name="Chang S.B."/>
            <person name="Sakamoto S."/>
            <person name="Ohme-Takagi M."/>
            <person name="Yagi M."/>
            <person name="Zeng S.J."/>
            <person name="Shen C.Y."/>
            <person name="Yeh C.M."/>
            <person name="Luo Y.B."/>
            <person name="Tsai W.C."/>
            <person name="Van de Peer Y."/>
            <person name="Liu Z.J."/>
        </authorList>
    </citation>
    <scope>NUCLEOTIDE SEQUENCE [LARGE SCALE GENOMIC DNA]</scope>
    <source>
        <strain evidence="2">cv. Shenzhen</strain>
        <tissue evidence="1">Stem</tissue>
    </source>
</reference>
<gene>
    <name evidence="1" type="ORF">AXF42_Ash006452</name>
</gene>
<dbReference type="EMBL" id="KZ451935">
    <property type="protein sequence ID" value="PKA60818.1"/>
    <property type="molecule type" value="Genomic_DNA"/>
</dbReference>
<accession>A0A2I0AZ56</accession>
<sequence length="56" mass="6562">MQLDVQRNAVKRVQLLSKENSGKRESLLLRVEESLLFSVFFLIGYQFKTCVEPILF</sequence>
<dbReference type="AlphaFoldDB" id="A0A2I0AZ56"/>
<name>A0A2I0AZ56_9ASPA</name>
<protein>
    <submittedName>
        <fullName evidence="1">Uncharacterized protein</fullName>
    </submittedName>
</protein>
<dbReference type="Proteomes" id="UP000236161">
    <property type="component" value="Unassembled WGS sequence"/>
</dbReference>
<keyword evidence="2" id="KW-1185">Reference proteome</keyword>
<proteinExistence type="predicted"/>
<evidence type="ECO:0000313" key="1">
    <source>
        <dbReference type="EMBL" id="PKA60818.1"/>
    </source>
</evidence>
<organism evidence="1 2">
    <name type="scientific">Apostasia shenzhenica</name>
    <dbReference type="NCBI Taxonomy" id="1088818"/>
    <lineage>
        <taxon>Eukaryota</taxon>
        <taxon>Viridiplantae</taxon>
        <taxon>Streptophyta</taxon>
        <taxon>Embryophyta</taxon>
        <taxon>Tracheophyta</taxon>
        <taxon>Spermatophyta</taxon>
        <taxon>Magnoliopsida</taxon>
        <taxon>Liliopsida</taxon>
        <taxon>Asparagales</taxon>
        <taxon>Orchidaceae</taxon>
        <taxon>Apostasioideae</taxon>
        <taxon>Apostasia</taxon>
    </lineage>
</organism>
<evidence type="ECO:0000313" key="2">
    <source>
        <dbReference type="Proteomes" id="UP000236161"/>
    </source>
</evidence>